<evidence type="ECO:0000313" key="2">
    <source>
        <dbReference type="Proteomes" id="UP000050940"/>
    </source>
</evidence>
<organism evidence="1 2">
    <name type="scientific">Stenotrophomonas daejeonensis</name>
    <dbReference type="NCBI Taxonomy" id="659018"/>
    <lineage>
        <taxon>Bacteria</taxon>
        <taxon>Pseudomonadati</taxon>
        <taxon>Pseudomonadota</taxon>
        <taxon>Gammaproteobacteria</taxon>
        <taxon>Lysobacterales</taxon>
        <taxon>Lysobacteraceae</taxon>
        <taxon>Stenotrophomonas</taxon>
    </lineage>
</organism>
<dbReference type="STRING" id="659018.ABB34_14695"/>
<evidence type="ECO:0000313" key="1">
    <source>
        <dbReference type="EMBL" id="KRG79966.1"/>
    </source>
</evidence>
<protein>
    <submittedName>
        <fullName evidence="1">Uncharacterized protein</fullName>
    </submittedName>
</protein>
<reference evidence="1 2" key="1">
    <citation type="submission" date="2015-05" db="EMBL/GenBank/DDBJ databases">
        <title>Genome sequencing and analysis of members of genus Stenotrophomonas.</title>
        <authorList>
            <person name="Patil P.P."/>
            <person name="Midha S."/>
            <person name="Patil P.B."/>
        </authorList>
    </citation>
    <scope>NUCLEOTIDE SEQUENCE [LARGE SCALE GENOMIC DNA]</scope>
    <source>
        <strain evidence="1 2">JCM 16244</strain>
    </source>
</reference>
<proteinExistence type="predicted"/>
<feature type="non-terminal residue" evidence="1">
    <location>
        <position position="98"/>
    </location>
</feature>
<dbReference type="Proteomes" id="UP000050940">
    <property type="component" value="Unassembled WGS sequence"/>
</dbReference>
<sequence>MTFYRHTIDGAIHAPDAQAILNRCIDSRDAVACASYTRNERGQIIRFEDILANLGTINTSGWDFSAHWLLPETGWGQLGLDWKATWVTRYELVNESGQ</sequence>
<name>A0A0R0DPL3_9GAMM</name>
<comment type="caution">
    <text evidence="1">The sequence shown here is derived from an EMBL/GenBank/DDBJ whole genome shotgun (WGS) entry which is preliminary data.</text>
</comment>
<dbReference type="AlphaFoldDB" id="A0A0R0DPL3"/>
<keyword evidence="2" id="KW-1185">Reference proteome</keyword>
<accession>A0A0R0DPL3</accession>
<dbReference type="PANTHER" id="PTHR47234">
    <property type="match status" value="1"/>
</dbReference>
<dbReference type="EMBL" id="LDJP01000121">
    <property type="protein sequence ID" value="KRG79966.1"/>
    <property type="molecule type" value="Genomic_DNA"/>
</dbReference>
<dbReference type="PANTHER" id="PTHR47234:SF2">
    <property type="entry name" value="TONB-DEPENDENT RECEPTOR"/>
    <property type="match status" value="1"/>
</dbReference>
<gene>
    <name evidence="1" type="ORF">ABB34_14695</name>
</gene>